<keyword evidence="1" id="KW-0472">Membrane</keyword>
<gene>
    <name evidence="2" type="ORF">FPE01S_05_00830</name>
</gene>
<sequence length="223" mass="25134">MNTLKAQIEAVAVFADLHPRAALLLQNFFLELTTEAEEEELSAWTHENVANEKLFDLFVELNAEGPGAITPHLLAKLKKKAPLPKKRRRIRKIILWTLGSMLALLIADFFIPIHPLTWLVRGKKPPEGNDQTAVVWAEKETKIFWLSDSTRVELYPNSTLTYRDPFFWKRTVVLKGSARFHIRYDVMGNLFVDAGLVKTESGPGNLLVITDSTGKVSVSKPGN</sequence>
<proteinExistence type="predicted"/>
<dbReference type="AlphaFoldDB" id="A0A0E9N6R6"/>
<dbReference type="OrthoDB" id="934696at2"/>
<dbReference type="RefSeq" id="WP_046371403.1">
    <property type="nucleotide sequence ID" value="NZ_BBWV01000005.1"/>
</dbReference>
<dbReference type="Gene3D" id="2.60.120.1440">
    <property type="match status" value="1"/>
</dbReference>
<dbReference type="EMBL" id="BBWV01000005">
    <property type="protein sequence ID" value="GAO45386.1"/>
    <property type="molecule type" value="Genomic_DNA"/>
</dbReference>
<reference evidence="2 3" key="1">
    <citation type="submission" date="2015-04" db="EMBL/GenBank/DDBJ databases">
        <title>Whole genome shotgun sequence of Flavihumibacter petaseus NBRC 106054.</title>
        <authorList>
            <person name="Miyazawa S."/>
            <person name="Hosoyama A."/>
            <person name="Hashimoto M."/>
            <person name="Noguchi M."/>
            <person name="Tsuchikane K."/>
            <person name="Ohji S."/>
            <person name="Yamazoe A."/>
            <person name="Ichikawa N."/>
            <person name="Kimura A."/>
            <person name="Fujita N."/>
        </authorList>
    </citation>
    <scope>NUCLEOTIDE SEQUENCE [LARGE SCALE GENOMIC DNA]</scope>
    <source>
        <strain evidence="2 3">NBRC 106054</strain>
    </source>
</reference>
<protein>
    <recommendedName>
        <fullName evidence="4">FecR protein domain-containing protein</fullName>
    </recommendedName>
</protein>
<keyword evidence="1" id="KW-1133">Transmembrane helix</keyword>
<evidence type="ECO:0008006" key="4">
    <source>
        <dbReference type="Google" id="ProtNLM"/>
    </source>
</evidence>
<evidence type="ECO:0000313" key="2">
    <source>
        <dbReference type="EMBL" id="GAO45386.1"/>
    </source>
</evidence>
<name>A0A0E9N6R6_9BACT</name>
<dbReference type="STRING" id="1220578.FPE01S_05_00830"/>
<dbReference type="Proteomes" id="UP000033121">
    <property type="component" value="Unassembled WGS sequence"/>
</dbReference>
<organism evidence="2 3">
    <name type="scientific">Flavihumibacter petaseus NBRC 106054</name>
    <dbReference type="NCBI Taxonomy" id="1220578"/>
    <lineage>
        <taxon>Bacteria</taxon>
        <taxon>Pseudomonadati</taxon>
        <taxon>Bacteroidota</taxon>
        <taxon>Chitinophagia</taxon>
        <taxon>Chitinophagales</taxon>
        <taxon>Chitinophagaceae</taxon>
        <taxon>Flavihumibacter</taxon>
    </lineage>
</organism>
<comment type="caution">
    <text evidence="2">The sequence shown here is derived from an EMBL/GenBank/DDBJ whole genome shotgun (WGS) entry which is preliminary data.</text>
</comment>
<accession>A0A0E9N6R6</accession>
<keyword evidence="1" id="KW-0812">Transmembrane</keyword>
<keyword evidence="3" id="KW-1185">Reference proteome</keyword>
<evidence type="ECO:0000256" key="1">
    <source>
        <dbReference type="SAM" id="Phobius"/>
    </source>
</evidence>
<feature type="transmembrane region" description="Helical" evidence="1">
    <location>
        <begin position="93"/>
        <end position="113"/>
    </location>
</feature>
<evidence type="ECO:0000313" key="3">
    <source>
        <dbReference type="Proteomes" id="UP000033121"/>
    </source>
</evidence>